<dbReference type="PANTHER" id="PTHR12358:SF106">
    <property type="entry name" value="LIPID KINASE YEGS"/>
    <property type="match status" value="1"/>
</dbReference>
<dbReference type="SUPFAM" id="SSF111331">
    <property type="entry name" value="NAD kinase/diacylglycerol kinase-like"/>
    <property type="match status" value="1"/>
</dbReference>
<evidence type="ECO:0000259" key="12">
    <source>
        <dbReference type="PROSITE" id="PS50146"/>
    </source>
</evidence>
<dbReference type="EMBL" id="JAVDDT010000008">
    <property type="protein sequence ID" value="MDQ2070565.1"/>
    <property type="molecule type" value="Genomic_DNA"/>
</dbReference>
<dbReference type="Gene3D" id="2.60.200.40">
    <property type="match status" value="1"/>
</dbReference>
<evidence type="ECO:0000256" key="4">
    <source>
        <dbReference type="ARBA" id="ARBA00022723"/>
    </source>
</evidence>
<evidence type="ECO:0000313" key="14">
    <source>
        <dbReference type="Proteomes" id="UP001239019"/>
    </source>
</evidence>
<proteinExistence type="predicted"/>
<keyword evidence="2" id="KW-0444">Lipid biosynthesis</keyword>
<keyword evidence="9" id="KW-0443">Lipid metabolism</keyword>
<dbReference type="RefSeq" id="WP_306729063.1">
    <property type="nucleotide sequence ID" value="NZ_JAVDDT010000008.1"/>
</dbReference>
<protein>
    <submittedName>
        <fullName evidence="13">Diacylglycerol kinase family lipid kinase</fullName>
    </submittedName>
</protein>
<dbReference type="Pfam" id="PF19279">
    <property type="entry name" value="YegS_C"/>
    <property type="match status" value="1"/>
</dbReference>
<keyword evidence="8" id="KW-0460">Magnesium</keyword>
<evidence type="ECO:0000256" key="11">
    <source>
        <dbReference type="ARBA" id="ARBA00023264"/>
    </source>
</evidence>
<keyword evidence="14" id="KW-1185">Reference proteome</keyword>
<keyword evidence="4" id="KW-0479">Metal-binding</keyword>
<sequence>MSKLDLFLNPSAGGGRAGRLEGDLLQHIRALGLEVNVHRTEGPGQGVGLSRDLAEDGCRTLVVAGGDGTLFEAINGCMQADGPMPELALIPIGTGNDFAKSLGIPLAWPDACDRLVLGTRRRIDVGQCNDIFFINTLGIGLDAQIADIAKHRRWLPGDTAYVAALAQSLLLRRRTRVTVIHDQGREEQEITLMVLANGSFEGGRFELAPGADIDDGKLDLVMTPRLSARQIIKLAPKVSNGEIADMPGYKHWLTRRATVLLPEPACVHADGEVIYRQARRLEIGVIPGGVSFLC</sequence>
<keyword evidence="10" id="KW-0594">Phospholipid biosynthesis</keyword>
<keyword evidence="11" id="KW-1208">Phospholipid metabolism</keyword>
<dbReference type="Gene3D" id="3.40.50.10330">
    <property type="entry name" value="Probable inorganic polyphosphate/atp-NAD kinase, domain 1"/>
    <property type="match status" value="1"/>
</dbReference>
<organism evidence="13 14">
    <name type="scientific">Natronospira bacteriovora</name>
    <dbReference type="NCBI Taxonomy" id="3069753"/>
    <lineage>
        <taxon>Bacteria</taxon>
        <taxon>Pseudomonadati</taxon>
        <taxon>Pseudomonadota</taxon>
        <taxon>Gammaproteobacteria</taxon>
        <taxon>Natronospirales</taxon>
        <taxon>Natronospiraceae</taxon>
        <taxon>Natronospira</taxon>
    </lineage>
</organism>
<feature type="domain" description="DAGKc" evidence="12">
    <location>
        <begin position="1"/>
        <end position="132"/>
    </location>
</feature>
<dbReference type="InterPro" id="IPR017438">
    <property type="entry name" value="ATP-NAD_kinase_N"/>
</dbReference>
<dbReference type="InterPro" id="IPR016064">
    <property type="entry name" value="NAD/diacylglycerol_kinase_sf"/>
</dbReference>
<keyword evidence="7" id="KW-0067">ATP-binding</keyword>
<evidence type="ECO:0000256" key="3">
    <source>
        <dbReference type="ARBA" id="ARBA00022679"/>
    </source>
</evidence>
<evidence type="ECO:0000256" key="10">
    <source>
        <dbReference type="ARBA" id="ARBA00023209"/>
    </source>
</evidence>
<dbReference type="InterPro" id="IPR045540">
    <property type="entry name" value="YegS/DAGK_C"/>
</dbReference>
<dbReference type="InterPro" id="IPR001206">
    <property type="entry name" value="Diacylglycerol_kinase_cat_dom"/>
</dbReference>
<comment type="cofactor">
    <cofactor evidence="1">
        <name>Mg(2+)</name>
        <dbReference type="ChEBI" id="CHEBI:18420"/>
    </cofactor>
</comment>
<dbReference type="Pfam" id="PF00781">
    <property type="entry name" value="DAGK_cat"/>
    <property type="match status" value="1"/>
</dbReference>
<dbReference type="SMART" id="SM00046">
    <property type="entry name" value="DAGKc"/>
    <property type="match status" value="1"/>
</dbReference>
<evidence type="ECO:0000256" key="2">
    <source>
        <dbReference type="ARBA" id="ARBA00022516"/>
    </source>
</evidence>
<name>A0ABU0W961_9GAMM</name>
<evidence type="ECO:0000256" key="1">
    <source>
        <dbReference type="ARBA" id="ARBA00001946"/>
    </source>
</evidence>
<evidence type="ECO:0000256" key="7">
    <source>
        <dbReference type="ARBA" id="ARBA00022840"/>
    </source>
</evidence>
<evidence type="ECO:0000256" key="5">
    <source>
        <dbReference type="ARBA" id="ARBA00022741"/>
    </source>
</evidence>
<dbReference type="PROSITE" id="PS50146">
    <property type="entry name" value="DAGK"/>
    <property type="match status" value="1"/>
</dbReference>
<dbReference type="InterPro" id="IPR050187">
    <property type="entry name" value="Lipid_Phosphate_FormReg"/>
</dbReference>
<dbReference type="InterPro" id="IPR005218">
    <property type="entry name" value="Diacylglycerol/lipid_kinase"/>
</dbReference>
<reference evidence="13 14" key="1">
    <citation type="submission" date="2023-08" db="EMBL/GenBank/DDBJ databases">
        <title>Whole-genome sequencing of halo(alkali)philic microorganisms from hypersaline lakes.</title>
        <authorList>
            <person name="Sorokin D.Y."/>
            <person name="Abbas B."/>
            <person name="Merkel A.Y."/>
        </authorList>
    </citation>
    <scope>NUCLEOTIDE SEQUENCE [LARGE SCALE GENOMIC DNA]</scope>
    <source>
        <strain evidence="13 14">AB-CW4</strain>
    </source>
</reference>
<evidence type="ECO:0000256" key="8">
    <source>
        <dbReference type="ARBA" id="ARBA00022842"/>
    </source>
</evidence>
<dbReference type="NCBIfam" id="TIGR00147">
    <property type="entry name" value="YegS/Rv2252/BmrU family lipid kinase"/>
    <property type="match status" value="1"/>
</dbReference>
<evidence type="ECO:0000256" key="9">
    <source>
        <dbReference type="ARBA" id="ARBA00023098"/>
    </source>
</evidence>
<accession>A0ABU0W961</accession>
<keyword evidence="3" id="KW-0808">Transferase</keyword>
<dbReference type="GO" id="GO:0016301">
    <property type="term" value="F:kinase activity"/>
    <property type="evidence" value="ECO:0007669"/>
    <property type="project" value="UniProtKB-KW"/>
</dbReference>
<gene>
    <name evidence="13" type="ORF">RBH19_11835</name>
</gene>
<keyword evidence="6 13" id="KW-0418">Kinase</keyword>
<dbReference type="Proteomes" id="UP001239019">
    <property type="component" value="Unassembled WGS sequence"/>
</dbReference>
<comment type="caution">
    <text evidence="13">The sequence shown here is derived from an EMBL/GenBank/DDBJ whole genome shotgun (WGS) entry which is preliminary data.</text>
</comment>
<dbReference type="PANTHER" id="PTHR12358">
    <property type="entry name" value="SPHINGOSINE KINASE"/>
    <property type="match status" value="1"/>
</dbReference>
<evidence type="ECO:0000256" key="6">
    <source>
        <dbReference type="ARBA" id="ARBA00022777"/>
    </source>
</evidence>
<evidence type="ECO:0000313" key="13">
    <source>
        <dbReference type="EMBL" id="MDQ2070565.1"/>
    </source>
</evidence>
<keyword evidence="5" id="KW-0547">Nucleotide-binding</keyword>